<comment type="caution">
    <text evidence="2">The sequence shown here is derived from an EMBL/GenBank/DDBJ whole genome shotgun (WGS) entry which is preliminary data.</text>
</comment>
<proteinExistence type="predicted"/>
<dbReference type="AlphaFoldDB" id="A0A368F1L3"/>
<evidence type="ECO:0000256" key="1">
    <source>
        <dbReference type="SAM" id="MobiDB-lite"/>
    </source>
</evidence>
<dbReference type="EMBL" id="JOJR01009779">
    <property type="protein sequence ID" value="RCN25963.1"/>
    <property type="molecule type" value="Genomic_DNA"/>
</dbReference>
<dbReference type="Proteomes" id="UP000252519">
    <property type="component" value="Unassembled WGS sequence"/>
</dbReference>
<reference evidence="2 3" key="1">
    <citation type="submission" date="2014-10" db="EMBL/GenBank/DDBJ databases">
        <title>Draft genome of the hookworm Ancylostoma caninum.</title>
        <authorList>
            <person name="Mitreva M."/>
        </authorList>
    </citation>
    <scope>NUCLEOTIDE SEQUENCE [LARGE SCALE GENOMIC DNA]</scope>
    <source>
        <strain evidence="2 3">Baltimore</strain>
    </source>
</reference>
<accession>A0A368F1L3</accession>
<protein>
    <submittedName>
        <fullName evidence="2">Uncharacterized protein</fullName>
    </submittedName>
</protein>
<evidence type="ECO:0000313" key="3">
    <source>
        <dbReference type="Proteomes" id="UP000252519"/>
    </source>
</evidence>
<sequence length="79" mass="9444">MSFKEPLEDDKALERSVRSSEVHELTEDDKTSERSMKFKEPKEIKVVKSRQPEYETLAILNPECYLYYPKKKQTPEEDF</sequence>
<organism evidence="2 3">
    <name type="scientific">Ancylostoma caninum</name>
    <name type="common">Dog hookworm</name>
    <dbReference type="NCBI Taxonomy" id="29170"/>
    <lineage>
        <taxon>Eukaryota</taxon>
        <taxon>Metazoa</taxon>
        <taxon>Ecdysozoa</taxon>
        <taxon>Nematoda</taxon>
        <taxon>Chromadorea</taxon>
        <taxon>Rhabditida</taxon>
        <taxon>Rhabditina</taxon>
        <taxon>Rhabditomorpha</taxon>
        <taxon>Strongyloidea</taxon>
        <taxon>Ancylostomatidae</taxon>
        <taxon>Ancylostomatinae</taxon>
        <taxon>Ancylostoma</taxon>
    </lineage>
</organism>
<gene>
    <name evidence="2" type="ORF">ANCCAN_28320</name>
</gene>
<feature type="region of interest" description="Disordered" evidence="1">
    <location>
        <begin position="1"/>
        <end position="38"/>
    </location>
</feature>
<name>A0A368F1L3_ANCCA</name>
<keyword evidence="3" id="KW-1185">Reference proteome</keyword>
<evidence type="ECO:0000313" key="2">
    <source>
        <dbReference type="EMBL" id="RCN25963.1"/>
    </source>
</evidence>